<evidence type="ECO:0000256" key="1">
    <source>
        <dbReference type="ARBA" id="ARBA00004191"/>
    </source>
</evidence>
<keyword evidence="9 12" id="KW-0063">Aspartyl esterase</keyword>
<dbReference type="EMBL" id="JAKOGI010001032">
    <property type="protein sequence ID" value="KAJ8428275.1"/>
    <property type="molecule type" value="Genomic_DNA"/>
</dbReference>
<organism evidence="14 15">
    <name type="scientific">Carnegiea gigantea</name>
    <dbReference type="NCBI Taxonomy" id="171969"/>
    <lineage>
        <taxon>Eukaryota</taxon>
        <taxon>Viridiplantae</taxon>
        <taxon>Streptophyta</taxon>
        <taxon>Embryophyta</taxon>
        <taxon>Tracheophyta</taxon>
        <taxon>Spermatophyta</taxon>
        <taxon>Magnoliopsida</taxon>
        <taxon>eudicotyledons</taxon>
        <taxon>Gunneridae</taxon>
        <taxon>Pentapetalae</taxon>
        <taxon>Caryophyllales</taxon>
        <taxon>Cactineae</taxon>
        <taxon>Cactaceae</taxon>
        <taxon>Cactoideae</taxon>
        <taxon>Echinocereeae</taxon>
        <taxon>Carnegiea</taxon>
    </lineage>
</organism>
<dbReference type="InterPro" id="IPR000070">
    <property type="entry name" value="Pectinesterase_cat"/>
</dbReference>
<dbReference type="InterPro" id="IPR012334">
    <property type="entry name" value="Pectin_lyas_fold"/>
</dbReference>
<evidence type="ECO:0000256" key="8">
    <source>
        <dbReference type="ARBA" id="ARBA00022801"/>
    </source>
</evidence>
<reference evidence="14" key="1">
    <citation type="submission" date="2022-04" db="EMBL/GenBank/DDBJ databases">
        <title>Carnegiea gigantea Genome sequencing and assembly v2.</title>
        <authorList>
            <person name="Copetti D."/>
            <person name="Sanderson M.J."/>
            <person name="Burquez A."/>
            <person name="Wojciechowski M.F."/>
        </authorList>
    </citation>
    <scope>NUCLEOTIDE SEQUENCE</scope>
    <source>
        <strain evidence="14">SGP5-SGP5p</strain>
        <tissue evidence="14">Aerial part</tissue>
    </source>
</reference>
<dbReference type="InterPro" id="IPR033131">
    <property type="entry name" value="Pectinesterase_Asp_AS"/>
</dbReference>
<evidence type="ECO:0000259" key="13">
    <source>
        <dbReference type="Pfam" id="PF01095"/>
    </source>
</evidence>
<evidence type="ECO:0000256" key="2">
    <source>
        <dbReference type="ARBA" id="ARBA00005184"/>
    </source>
</evidence>
<keyword evidence="8 12" id="KW-0378">Hydrolase</keyword>
<protein>
    <recommendedName>
        <fullName evidence="4 12">Pectinesterase</fullName>
        <ecNumber evidence="4 12">3.1.1.11</ecNumber>
    </recommendedName>
</protein>
<feature type="active site" evidence="11">
    <location>
        <position position="183"/>
    </location>
</feature>
<gene>
    <name evidence="14" type="ORF">Cgig2_034089</name>
</gene>
<keyword evidence="6" id="KW-0964">Secreted</keyword>
<dbReference type="Proteomes" id="UP001153076">
    <property type="component" value="Unassembled WGS sequence"/>
</dbReference>
<comment type="similarity">
    <text evidence="3">Belongs to the pectinesterase family.</text>
</comment>
<evidence type="ECO:0000256" key="6">
    <source>
        <dbReference type="ARBA" id="ARBA00022525"/>
    </source>
</evidence>
<accession>A0A9Q1GX92</accession>
<comment type="caution">
    <text evidence="14">The sequence shown here is derived from an EMBL/GenBank/DDBJ whole genome shotgun (WGS) entry which is preliminary data.</text>
</comment>
<dbReference type="AlphaFoldDB" id="A0A9Q1GX92"/>
<dbReference type="PROSITE" id="PS00503">
    <property type="entry name" value="PECTINESTERASE_2"/>
    <property type="match status" value="1"/>
</dbReference>
<evidence type="ECO:0000256" key="5">
    <source>
        <dbReference type="ARBA" id="ARBA00022512"/>
    </source>
</evidence>
<keyword evidence="5" id="KW-0134">Cell wall</keyword>
<dbReference type="PANTHER" id="PTHR31321:SF87">
    <property type="entry name" value="PECTINESTERASE 63-RELATED"/>
    <property type="match status" value="1"/>
</dbReference>
<dbReference type="PANTHER" id="PTHR31321">
    <property type="entry name" value="ACYL-COA THIOESTER HYDROLASE YBHC-RELATED"/>
    <property type="match status" value="1"/>
</dbReference>
<evidence type="ECO:0000313" key="15">
    <source>
        <dbReference type="Proteomes" id="UP001153076"/>
    </source>
</evidence>
<dbReference type="GO" id="GO:0045490">
    <property type="term" value="P:pectin catabolic process"/>
    <property type="evidence" value="ECO:0007669"/>
    <property type="project" value="UniProtKB-UniRule"/>
</dbReference>
<evidence type="ECO:0000256" key="10">
    <source>
        <dbReference type="ARBA" id="ARBA00047928"/>
    </source>
</evidence>
<keyword evidence="7" id="KW-0732">Signal</keyword>
<dbReference type="FunFam" id="2.160.20.10:FF:000008">
    <property type="entry name" value="Pectinesterase"/>
    <property type="match status" value="1"/>
</dbReference>
<dbReference type="SUPFAM" id="SSF51126">
    <property type="entry name" value="Pectin lyase-like"/>
    <property type="match status" value="1"/>
</dbReference>
<dbReference type="EC" id="3.1.1.11" evidence="4 12"/>
<comment type="catalytic activity">
    <reaction evidence="10 12">
        <text>[(1-&gt;4)-alpha-D-galacturonosyl methyl ester](n) + n H2O = [(1-&gt;4)-alpha-D-galacturonosyl](n) + n methanol + n H(+)</text>
        <dbReference type="Rhea" id="RHEA:22380"/>
        <dbReference type="Rhea" id="RHEA-COMP:14570"/>
        <dbReference type="Rhea" id="RHEA-COMP:14573"/>
        <dbReference type="ChEBI" id="CHEBI:15377"/>
        <dbReference type="ChEBI" id="CHEBI:15378"/>
        <dbReference type="ChEBI" id="CHEBI:17790"/>
        <dbReference type="ChEBI" id="CHEBI:140522"/>
        <dbReference type="ChEBI" id="CHEBI:140523"/>
        <dbReference type="EC" id="3.1.1.11"/>
    </reaction>
</comment>
<feature type="domain" description="Pectinesterase catalytic" evidence="13">
    <location>
        <begin position="31"/>
        <end position="316"/>
    </location>
</feature>
<evidence type="ECO:0000256" key="9">
    <source>
        <dbReference type="ARBA" id="ARBA00023085"/>
    </source>
</evidence>
<dbReference type="InterPro" id="IPR011050">
    <property type="entry name" value="Pectin_lyase_fold/virulence"/>
</dbReference>
<dbReference type="OrthoDB" id="2019149at2759"/>
<evidence type="ECO:0000313" key="14">
    <source>
        <dbReference type="EMBL" id="KAJ8428275.1"/>
    </source>
</evidence>
<dbReference type="Pfam" id="PF01095">
    <property type="entry name" value="Pectinesterase"/>
    <property type="match status" value="1"/>
</dbReference>
<dbReference type="GO" id="GO:0030599">
    <property type="term" value="F:pectinesterase activity"/>
    <property type="evidence" value="ECO:0007669"/>
    <property type="project" value="UniProtKB-UniRule"/>
</dbReference>
<evidence type="ECO:0000256" key="7">
    <source>
        <dbReference type="ARBA" id="ARBA00022729"/>
    </source>
</evidence>
<comment type="pathway">
    <text evidence="2 12">Glycan metabolism; pectin degradation; 2-dehydro-3-deoxy-D-gluconate from pectin: step 1/5.</text>
</comment>
<dbReference type="GO" id="GO:0042545">
    <property type="term" value="P:cell wall modification"/>
    <property type="evidence" value="ECO:0007669"/>
    <property type="project" value="UniProtKB-UniRule"/>
</dbReference>
<keyword evidence="15" id="KW-1185">Reference proteome</keyword>
<name>A0A9Q1GX92_9CARY</name>
<proteinExistence type="inferred from homology"/>
<evidence type="ECO:0000256" key="12">
    <source>
        <dbReference type="RuleBase" id="RU000589"/>
    </source>
</evidence>
<evidence type="ECO:0000256" key="11">
    <source>
        <dbReference type="PROSITE-ProRule" id="PRU10040"/>
    </source>
</evidence>
<comment type="subcellular location">
    <subcellularLocation>
        <location evidence="1">Secreted</location>
        <location evidence="1">Cell wall</location>
    </subcellularLocation>
</comment>
<evidence type="ECO:0000256" key="4">
    <source>
        <dbReference type="ARBA" id="ARBA00013229"/>
    </source>
</evidence>
<sequence>MGFIHCIPLSSQRTGSLDSNVAEAENAVYVINVSKDGTAEFTMIKDALDSVDNGNSNRVVINIGPGEYEEKITVERYKSYITFYGDPNDKPVITYGGTAADYGTVDSATLIVEADYFVGANIIVENSAPRPDGKRKGAQAVAIRISGDLATFYNCEFIGFQDTVCDDKGRHFFKDCYIEGTVDFVFGEGRSLYLNTELHVIPGDPVAVIVAHARKNQDGEGGYSFVHCKVAGRGANAYLARAWMEAGRVVYSYCQLDDVVNPEGWSDNFKSHLQKTVYFGEYNNDGPGADTSKRVSYAKQLSDDEAQDFISLEYIDAAKWLLPPPSADNVQFVSIINR</sequence>
<evidence type="ECO:0000256" key="3">
    <source>
        <dbReference type="ARBA" id="ARBA00008891"/>
    </source>
</evidence>
<dbReference type="Gene3D" id="2.160.20.10">
    <property type="entry name" value="Single-stranded right-handed beta-helix, Pectin lyase-like"/>
    <property type="match status" value="1"/>
</dbReference>